<dbReference type="InterPro" id="IPR020556">
    <property type="entry name" value="Amidase_CS"/>
</dbReference>
<dbReference type="InterPro" id="IPR000120">
    <property type="entry name" value="Amidase"/>
</dbReference>
<dbReference type="GO" id="GO:0004040">
    <property type="term" value="F:amidase activity"/>
    <property type="evidence" value="ECO:0007669"/>
    <property type="project" value="UniProtKB-EC"/>
</dbReference>
<organism evidence="4 5">
    <name type="scientific">Streptomyces formicae</name>
    <dbReference type="NCBI Taxonomy" id="1616117"/>
    <lineage>
        <taxon>Bacteria</taxon>
        <taxon>Bacillati</taxon>
        <taxon>Actinomycetota</taxon>
        <taxon>Actinomycetes</taxon>
        <taxon>Kitasatosporales</taxon>
        <taxon>Streptomycetaceae</taxon>
        <taxon>Streptomyces</taxon>
    </lineage>
</organism>
<dbReference type="PROSITE" id="PS00571">
    <property type="entry name" value="AMIDASES"/>
    <property type="match status" value="1"/>
</dbReference>
<dbReference type="NCBIfam" id="NF009119">
    <property type="entry name" value="PRK12470.1"/>
    <property type="match status" value="1"/>
</dbReference>
<protein>
    <submittedName>
        <fullName evidence="4">Amidase</fullName>
        <ecNumber evidence="4">3.5.1.4</ecNumber>
    </submittedName>
</protein>
<evidence type="ECO:0000256" key="1">
    <source>
        <dbReference type="ARBA" id="ARBA00009199"/>
    </source>
</evidence>
<dbReference type="InterPro" id="IPR023631">
    <property type="entry name" value="Amidase_dom"/>
</dbReference>
<dbReference type="RefSeq" id="WP_242331430.1">
    <property type="nucleotide sequence ID" value="NZ_CP071872.1"/>
</dbReference>
<feature type="region of interest" description="Disordered" evidence="2">
    <location>
        <begin position="136"/>
        <end position="155"/>
    </location>
</feature>
<dbReference type="EMBL" id="CP071872">
    <property type="protein sequence ID" value="UNM12798.1"/>
    <property type="molecule type" value="Genomic_DNA"/>
</dbReference>
<dbReference type="Gene3D" id="3.90.1300.10">
    <property type="entry name" value="Amidase signature (AS) domain"/>
    <property type="match status" value="1"/>
</dbReference>
<dbReference type="PANTHER" id="PTHR11895">
    <property type="entry name" value="TRANSAMIDASE"/>
    <property type="match status" value="1"/>
</dbReference>
<dbReference type="Pfam" id="PF01425">
    <property type="entry name" value="Amidase"/>
    <property type="match status" value="1"/>
</dbReference>
<evidence type="ECO:0000313" key="5">
    <source>
        <dbReference type="Proteomes" id="UP000828924"/>
    </source>
</evidence>
<evidence type="ECO:0000259" key="3">
    <source>
        <dbReference type="Pfam" id="PF01425"/>
    </source>
</evidence>
<dbReference type="PANTHER" id="PTHR11895:SF7">
    <property type="entry name" value="GLUTAMYL-TRNA(GLN) AMIDOTRANSFERASE SUBUNIT A, MITOCHONDRIAL"/>
    <property type="match status" value="1"/>
</dbReference>
<keyword evidence="5" id="KW-1185">Reference proteome</keyword>
<sequence>MTDDLAYAGVAGQAAAIRAGDVSARELTELLLARIEKYDGGLNAFTVVTAEQALAEAARRDDTPRDDRGPLHGVPVAIKEENDVEGQVTTFGTAANSRPAPADSEVVRRLRAAGAVIIGKTNMPEFGLFPFTESTAHGTTRNPWSPEHTSGGSSGGSAVAVAAGLVPAAIGGDGGGSIRIPAACCGLFGLKPARGRTTTSPHPHLWYGLGVIGPLTRSVEDSALVHDAIRGSLPGDMFRAAEPPTSFAEAAATAPGRLRIGWSVKPVTRGVRPAPEVVEAVTQTAALLAELGHQVEEIDPRYPDPTAAFVPQWFAGMRTEALAVDDYARLEPRTRQTARLGTWARPGVTRWALGQGEKLAGRANRVFDHVDVLLTPAIACLPPRTGRLTGTGTLRAVLRAMPMVAYSALWNVTGNPAASVPAGFTPDGLPLAVQLVGRRDDETTLLSLAAQLESARPWTDRRPLLAATAS</sequence>
<keyword evidence="4" id="KW-0378">Hydrolase</keyword>
<evidence type="ECO:0000256" key="2">
    <source>
        <dbReference type="SAM" id="MobiDB-lite"/>
    </source>
</evidence>
<dbReference type="EC" id="3.5.1.4" evidence="4"/>
<name>A0ABY3WJN4_9ACTN</name>
<accession>A0ABY3WJN4</accession>
<comment type="similarity">
    <text evidence="1">Belongs to the amidase family.</text>
</comment>
<dbReference type="SUPFAM" id="SSF75304">
    <property type="entry name" value="Amidase signature (AS) enzymes"/>
    <property type="match status" value="1"/>
</dbReference>
<evidence type="ECO:0000313" key="4">
    <source>
        <dbReference type="EMBL" id="UNM12798.1"/>
    </source>
</evidence>
<dbReference type="InterPro" id="IPR036928">
    <property type="entry name" value="AS_sf"/>
</dbReference>
<feature type="domain" description="Amidase" evidence="3">
    <location>
        <begin position="26"/>
        <end position="446"/>
    </location>
</feature>
<reference evidence="4 5" key="1">
    <citation type="submission" date="2021-03" db="EMBL/GenBank/DDBJ databases">
        <title>Complete genome of Streptomyces formicae strain 1H-GS9 (DSM 100524).</title>
        <authorList>
            <person name="Atanasov K.E."/>
            <person name="Altabella T."/>
            <person name="Ferrer A."/>
        </authorList>
    </citation>
    <scope>NUCLEOTIDE SEQUENCE [LARGE SCALE GENOMIC DNA]</scope>
    <source>
        <strain evidence="4 5">1H-GS9</strain>
    </source>
</reference>
<gene>
    <name evidence="4" type="ORF">J4032_15865</name>
</gene>
<dbReference type="Proteomes" id="UP000828924">
    <property type="component" value="Chromosome"/>
</dbReference>
<proteinExistence type="inferred from homology"/>